<dbReference type="EMBL" id="GHJT01001342">
    <property type="protein sequence ID" value="MOY35313.1"/>
    <property type="molecule type" value="Transcribed_RNA"/>
</dbReference>
<sequence length="70" mass="7434">MRTAATPAALTSVPNAATMSVAVLRVSSATTQRRPARRTRLSSQWLPSTEASKNPCLTSTPRRAFPVPPG</sequence>
<name>A0A4D5RDQ6_IXOSC</name>
<feature type="compositionally biased region" description="Polar residues" evidence="1">
    <location>
        <begin position="45"/>
        <end position="61"/>
    </location>
</feature>
<feature type="region of interest" description="Disordered" evidence="1">
    <location>
        <begin position="27"/>
        <end position="70"/>
    </location>
</feature>
<reference evidence="2" key="1">
    <citation type="submission" date="2019-04" db="EMBL/GenBank/DDBJ databases">
        <title>An insight into the mialome of Ixodes scapularis.</title>
        <authorList>
            <person name="Ribeiro J.M."/>
            <person name="Mather T.N."/>
            <person name="Karim S."/>
        </authorList>
    </citation>
    <scope>NUCLEOTIDE SEQUENCE</scope>
</reference>
<protein>
    <submittedName>
        <fullName evidence="2">Putative secreted protein</fullName>
    </submittedName>
</protein>
<proteinExistence type="predicted"/>
<evidence type="ECO:0000313" key="2">
    <source>
        <dbReference type="EMBL" id="MOY35313.1"/>
    </source>
</evidence>
<organism evidence="2">
    <name type="scientific">Ixodes scapularis</name>
    <name type="common">Black-legged tick</name>
    <name type="synonym">Deer tick</name>
    <dbReference type="NCBI Taxonomy" id="6945"/>
    <lineage>
        <taxon>Eukaryota</taxon>
        <taxon>Metazoa</taxon>
        <taxon>Ecdysozoa</taxon>
        <taxon>Arthropoda</taxon>
        <taxon>Chelicerata</taxon>
        <taxon>Arachnida</taxon>
        <taxon>Acari</taxon>
        <taxon>Parasitiformes</taxon>
        <taxon>Ixodida</taxon>
        <taxon>Ixodoidea</taxon>
        <taxon>Ixodidae</taxon>
        <taxon>Ixodinae</taxon>
        <taxon>Ixodes</taxon>
    </lineage>
</organism>
<accession>A0A4D5RDQ6</accession>
<dbReference type="AlphaFoldDB" id="A0A4D5RDQ6"/>
<evidence type="ECO:0000256" key="1">
    <source>
        <dbReference type="SAM" id="MobiDB-lite"/>
    </source>
</evidence>